<dbReference type="SUPFAM" id="SSF46626">
    <property type="entry name" value="Cytochrome c"/>
    <property type="match status" value="1"/>
</dbReference>
<dbReference type="GO" id="GO:0009055">
    <property type="term" value="F:electron transfer activity"/>
    <property type="evidence" value="ECO:0007669"/>
    <property type="project" value="InterPro"/>
</dbReference>
<keyword evidence="5" id="KW-0249">Electron transport</keyword>
<feature type="signal peptide" evidence="8">
    <location>
        <begin position="1"/>
        <end position="25"/>
    </location>
</feature>
<dbReference type="HOGENOM" id="CLU_104149_0_0_3"/>
<dbReference type="InterPro" id="IPR029490">
    <property type="entry name" value="Cytochrom_C550"/>
</dbReference>
<dbReference type="Pfam" id="PF14495">
    <property type="entry name" value="Cytochrom_C550"/>
    <property type="match status" value="1"/>
</dbReference>
<keyword evidence="4 7" id="KW-0479">Metal-binding</keyword>
<proteinExistence type="predicted"/>
<evidence type="ECO:0000259" key="9">
    <source>
        <dbReference type="PROSITE" id="PS51007"/>
    </source>
</evidence>
<evidence type="ECO:0000313" key="10">
    <source>
        <dbReference type="EMBL" id="AGY58722.1"/>
    </source>
</evidence>
<accession>U5QIA3</accession>
<feature type="chain" id="PRO_5004664102" evidence="8">
    <location>
        <begin position="26"/>
        <end position="154"/>
    </location>
</feature>
<dbReference type="PROSITE" id="PS51257">
    <property type="entry name" value="PROKAR_LIPOPROTEIN"/>
    <property type="match status" value="1"/>
</dbReference>
<keyword evidence="8" id="KW-0732">Signal</keyword>
<keyword evidence="1" id="KW-0813">Transport</keyword>
<dbReference type="InterPro" id="IPR009056">
    <property type="entry name" value="Cyt_c-like_dom"/>
</dbReference>
<dbReference type="OrthoDB" id="486949at2"/>
<feature type="domain" description="Cytochrome c" evidence="9">
    <location>
        <begin position="46"/>
        <end position="141"/>
    </location>
</feature>
<dbReference type="GO" id="GO:0015979">
    <property type="term" value="P:photosynthesis"/>
    <property type="evidence" value="ECO:0007669"/>
    <property type="project" value="UniProtKB-KW"/>
</dbReference>
<dbReference type="Gene3D" id="1.10.760.10">
    <property type="entry name" value="Cytochrome c-like domain"/>
    <property type="match status" value="1"/>
</dbReference>
<keyword evidence="11" id="KW-1185">Reference proteome</keyword>
<evidence type="ECO:0000313" key="11">
    <source>
        <dbReference type="Proteomes" id="UP000017396"/>
    </source>
</evidence>
<evidence type="ECO:0000256" key="7">
    <source>
        <dbReference type="PROSITE-ProRule" id="PRU00433"/>
    </source>
</evidence>
<dbReference type="EMBL" id="CP003587">
    <property type="protein sequence ID" value="AGY58722.1"/>
    <property type="molecule type" value="Genomic_DNA"/>
</dbReference>
<protein>
    <submittedName>
        <fullName evidence="10">Cytochrome c-550</fullName>
    </submittedName>
</protein>
<dbReference type="eggNOG" id="COG2010">
    <property type="taxonomic scope" value="Bacteria"/>
</dbReference>
<evidence type="ECO:0000256" key="2">
    <source>
        <dbReference type="ARBA" id="ARBA00022531"/>
    </source>
</evidence>
<dbReference type="PROSITE" id="PS51007">
    <property type="entry name" value="CYTC"/>
    <property type="match status" value="1"/>
</dbReference>
<sequence length="154" mass="16244">MFSKQFGWLSLIALVLAGCSGGQPAAQAPADTAAAAIPELASFSPADLKQGKKLFAANCGRCHVGGQTYGTYGSTDVNLSFARLSESTPPRNTVDALIDYMKKPTSFDGKTDLIKTGEHASYEGLGDDKLRLIAAHIIKEGKSNPGWGKGKNIR</sequence>
<dbReference type="AlphaFoldDB" id="U5QIA3"/>
<keyword evidence="6 7" id="KW-0408">Iron</keyword>
<gene>
    <name evidence="10" type="primary">psbV</name>
    <name evidence="10" type="ORF">GKIL_2476</name>
</gene>
<dbReference type="STRING" id="1183438.GKIL_2476"/>
<evidence type="ECO:0000256" key="8">
    <source>
        <dbReference type="SAM" id="SignalP"/>
    </source>
</evidence>
<evidence type="ECO:0000256" key="6">
    <source>
        <dbReference type="ARBA" id="ARBA00023004"/>
    </source>
</evidence>
<evidence type="ECO:0000256" key="3">
    <source>
        <dbReference type="ARBA" id="ARBA00022617"/>
    </source>
</evidence>
<dbReference type="Proteomes" id="UP000017396">
    <property type="component" value="Chromosome"/>
</dbReference>
<dbReference type="InterPro" id="IPR036909">
    <property type="entry name" value="Cyt_c-like_dom_sf"/>
</dbReference>
<reference evidence="10 11" key="1">
    <citation type="journal article" date="2013" name="PLoS ONE">
        <title>Cultivation and Complete Genome Sequencing of Gloeobacter kilaueensis sp. nov., from a Lava Cave in Kilauea Caldera, Hawai'i.</title>
        <authorList>
            <person name="Saw J.H."/>
            <person name="Schatz M."/>
            <person name="Brown M.V."/>
            <person name="Kunkel D.D."/>
            <person name="Foster J.S."/>
            <person name="Shick H."/>
            <person name="Christensen S."/>
            <person name="Hou S."/>
            <person name="Wan X."/>
            <person name="Donachie S.P."/>
        </authorList>
    </citation>
    <scope>NUCLEOTIDE SEQUENCE [LARGE SCALE GENOMIC DNA]</scope>
    <source>
        <strain evidence="11">JS</strain>
    </source>
</reference>
<evidence type="ECO:0000256" key="4">
    <source>
        <dbReference type="ARBA" id="ARBA00022723"/>
    </source>
</evidence>
<name>U5QIA3_GLOK1</name>
<evidence type="ECO:0000256" key="1">
    <source>
        <dbReference type="ARBA" id="ARBA00022448"/>
    </source>
</evidence>
<keyword evidence="2" id="KW-0602">Photosynthesis</keyword>
<keyword evidence="3 7" id="KW-0349">Heme</keyword>
<dbReference type="KEGG" id="glj:GKIL_2476"/>
<organism evidence="10 11">
    <name type="scientific">Gloeobacter kilaueensis (strain ATCC BAA-2537 / CCAP 1431/1 / ULC 316 / JS1)</name>
    <dbReference type="NCBI Taxonomy" id="1183438"/>
    <lineage>
        <taxon>Bacteria</taxon>
        <taxon>Bacillati</taxon>
        <taxon>Cyanobacteriota</taxon>
        <taxon>Cyanophyceae</taxon>
        <taxon>Gloeobacterales</taxon>
        <taxon>Gloeobacteraceae</taxon>
        <taxon>Gloeobacter</taxon>
    </lineage>
</organism>
<dbReference type="GO" id="GO:0046872">
    <property type="term" value="F:metal ion binding"/>
    <property type="evidence" value="ECO:0007669"/>
    <property type="project" value="UniProtKB-KW"/>
</dbReference>
<dbReference type="GO" id="GO:0020037">
    <property type="term" value="F:heme binding"/>
    <property type="evidence" value="ECO:0007669"/>
    <property type="project" value="InterPro"/>
</dbReference>
<evidence type="ECO:0000256" key="5">
    <source>
        <dbReference type="ARBA" id="ARBA00022982"/>
    </source>
</evidence>